<organism evidence="7 8">
    <name type="scientific">Prauserella rugosa</name>
    <dbReference type="NCBI Taxonomy" id="43354"/>
    <lineage>
        <taxon>Bacteria</taxon>
        <taxon>Bacillati</taxon>
        <taxon>Actinomycetota</taxon>
        <taxon>Actinomycetes</taxon>
        <taxon>Pseudonocardiales</taxon>
        <taxon>Pseudonocardiaceae</taxon>
        <taxon>Prauserella</taxon>
    </lineage>
</organism>
<comment type="subcellular location">
    <subcellularLocation>
        <location evidence="1">Endomembrane system</location>
        <topology evidence="1">Multi-pass membrane protein</topology>
    </subcellularLocation>
</comment>
<dbReference type="InterPro" id="IPR010652">
    <property type="entry name" value="DUF1232"/>
</dbReference>
<evidence type="ECO:0000256" key="1">
    <source>
        <dbReference type="ARBA" id="ARBA00004127"/>
    </source>
</evidence>
<keyword evidence="8" id="KW-1185">Reference proteome</keyword>
<evidence type="ECO:0000256" key="4">
    <source>
        <dbReference type="ARBA" id="ARBA00023136"/>
    </source>
</evidence>
<evidence type="ECO:0000313" key="7">
    <source>
        <dbReference type="EMBL" id="TWH21408.1"/>
    </source>
</evidence>
<evidence type="ECO:0000259" key="6">
    <source>
        <dbReference type="Pfam" id="PF06803"/>
    </source>
</evidence>
<dbReference type="EMBL" id="VLJV01000001">
    <property type="protein sequence ID" value="TWH21408.1"/>
    <property type="molecule type" value="Genomic_DNA"/>
</dbReference>
<keyword evidence="4 5" id="KW-0472">Membrane</keyword>
<gene>
    <name evidence="7" type="ORF">JD82_03271</name>
</gene>
<feature type="transmembrane region" description="Helical" evidence="5">
    <location>
        <begin position="12"/>
        <end position="39"/>
    </location>
</feature>
<proteinExistence type="predicted"/>
<protein>
    <submittedName>
        <fullName evidence="7">Uncharacterized membrane protein YkvA (DUF1232 family)</fullName>
    </submittedName>
</protein>
<feature type="domain" description="DUF1232" evidence="6">
    <location>
        <begin position="77"/>
        <end position="109"/>
    </location>
</feature>
<reference evidence="7 8" key="1">
    <citation type="submission" date="2019-07" db="EMBL/GenBank/DDBJ databases">
        <title>R&amp;d 2014.</title>
        <authorList>
            <person name="Klenk H.-P."/>
        </authorList>
    </citation>
    <scope>NUCLEOTIDE SEQUENCE [LARGE SCALE GENOMIC DNA]</scope>
    <source>
        <strain evidence="7 8">DSM 43194</strain>
    </source>
</reference>
<keyword evidence="2 5" id="KW-0812">Transmembrane</keyword>
<dbReference type="GO" id="GO:0012505">
    <property type="term" value="C:endomembrane system"/>
    <property type="evidence" value="ECO:0007669"/>
    <property type="project" value="UniProtKB-SubCell"/>
</dbReference>
<evidence type="ECO:0000313" key="8">
    <source>
        <dbReference type="Proteomes" id="UP000317303"/>
    </source>
</evidence>
<dbReference type="Proteomes" id="UP000317303">
    <property type="component" value="Unassembled WGS sequence"/>
</dbReference>
<evidence type="ECO:0000256" key="5">
    <source>
        <dbReference type="SAM" id="Phobius"/>
    </source>
</evidence>
<sequence>MVRPLAYAALVSWYWELLIGIAIGVAALWVTLVVTLIIVRPRGGLLREALRLLPDVLRLVRRLGSDRSLPRGVHVRLWLLLAYLALPVDLFPDFVPVLGYADDAIVVVFVLRSVVRRSGLAAVRRHWPGTDDGFVTFTRLTRVSAGPDAPNSTA</sequence>
<accession>A0A660CCU5</accession>
<comment type="caution">
    <text evidence="7">The sequence shown here is derived from an EMBL/GenBank/DDBJ whole genome shotgun (WGS) entry which is preliminary data.</text>
</comment>
<dbReference type="AlphaFoldDB" id="A0A660CCU5"/>
<evidence type="ECO:0000256" key="2">
    <source>
        <dbReference type="ARBA" id="ARBA00022692"/>
    </source>
</evidence>
<keyword evidence="3 5" id="KW-1133">Transmembrane helix</keyword>
<name>A0A660CCU5_9PSEU</name>
<dbReference type="Pfam" id="PF06803">
    <property type="entry name" value="DUF1232"/>
    <property type="match status" value="1"/>
</dbReference>
<evidence type="ECO:0000256" key="3">
    <source>
        <dbReference type="ARBA" id="ARBA00022989"/>
    </source>
</evidence>